<dbReference type="OrthoDB" id="10209560at2759"/>
<gene>
    <name evidence="2" type="ORF">AB205_0036920</name>
</gene>
<feature type="non-terminal residue" evidence="2">
    <location>
        <position position="133"/>
    </location>
</feature>
<protein>
    <submittedName>
        <fullName evidence="2">Uncharacterized protein</fullName>
    </submittedName>
</protein>
<feature type="region of interest" description="Disordered" evidence="1">
    <location>
        <begin position="34"/>
        <end position="53"/>
    </location>
</feature>
<dbReference type="Proteomes" id="UP000228934">
    <property type="component" value="Unassembled WGS sequence"/>
</dbReference>
<accession>A0A2G9SAA9</accession>
<feature type="region of interest" description="Disordered" evidence="1">
    <location>
        <begin position="1"/>
        <end position="28"/>
    </location>
</feature>
<evidence type="ECO:0000256" key="1">
    <source>
        <dbReference type="SAM" id="MobiDB-lite"/>
    </source>
</evidence>
<dbReference type="EMBL" id="KV926186">
    <property type="protein sequence ID" value="PIO37099.1"/>
    <property type="molecule type" value="Genomic_DNA"/>
</dbReference>
<dbReference type="AlphaFoldDB" id="A0A2G9SAA9"/>
<keyword evidence="3" id="KW-1185">Reference proteome</keyword>
<evidence type="ECO:0000313" key="3">
    <source>
        <dbReference type="Proteomes" id="UP000228934"/>
    </source>
</evidence>
<feature type="region of interest" description="Disordered" evidence="1">
    <location>
        <begin position="103"/>
        <end position="133"/>
    </location>
</feature>
<name>A0A2G9SAA9_AQUCT</name>
<sequence length="133" mass="14723">MMCPQRRPSLHQVPPAESLLKSGAPSRVPPYIRCPQRSPSVHQVPPAESLLTSGSPIEVPPYIRCPQRIPSLHQVPPAESLGFASCRIMHDLISAAFTEDQLAEGKKQEAEPGWLPSEMELPPTPHRLRPFPQ</sequence>
<organism evidence="2 3">
    <name type="scientific">Aquarana catesbeiana</name>
    <name type="common">American bullfrog</name>
    <name type="synonym">Rana catesbeiana</name>
    <dbReference type="NCBI Taxonomy" id="8400"/>
    <lineage>
        <taxon>Eukaryota</taxon>
        <taxon>Metazoa</taxon>
        <taxon>Chordata</taxon>
        <taxon>Craniata</taxon>
        <taxon>Vertebrata</taxon>
        <taxon>Euteleostomi</taxon>
        <taxon>Amphibia</taxon>
        <taxon>Batrachia</taxon>
        <taxon>Anura</taxon>
        <taxon>Neobatrachia</taxon>
        <taxon>Ranoidea</taxon>
        <taxon>Ranidae</taxon>
        <taxon>Aquarana</taxon>
    </lineage>
</organism>
<evidence type="ECO:0000313" key="2">
    <source>
        <dbReference type="EMBL" id="PIO37099.1"/>
    </source>
</evidence>
<reference evidence="3" key="1">
    <citation type="journal article" date="2017" name="Nat. Commun.">
        <title>The North American bullfrog draft genome provides insight into hormonal regulation of long noncoding RNA.</title>
        <authorList>
            <person name="Hammond S.A."/>
            <person name="Warren R.L."/>
            <person name="Vandervalk B.P."/>
            <person name="Kucuk E."/>
            <person name="Khan H."/>
            <person name="Gibb E.A."/>
            <person name="Pandoh P."/>
            <person name="Kirk H."/>
            <person name="Zhao Y."/>
            <person name="Jones M."/>
            <person name="Mungall A.J."/>
            <person name="Coope R."/>
            <person name="Pleasance S."/>
            <person name="Moore R.A."/>
            <person name="Holt R.A."/>
            <person name="Round J.M."/>
            <person name="Ohora S."/>
            <person name="Walle B.V."/>
            <person name="Veldhoen N."/>
            <person name="Helbing C.C."/>
            <person name="Birol I."/>
        </authorList>
    </citation>
    <scope>NUCLEOTIDE SEQUENCE [LARGE SCALE GENOMIC DNA]</scope>
</reference>
<proteinExistence type="predicted"/>